<dbReference type="EMBL" id="JBDFQZ010000001">
    <property type="protein sequence ID" value="KAK9757879.1"/>
    <property type="molecule type" value="Genomic_DNA"/>
</dbReference>
<evidence type="ECO:0000313" key="2">
    <source>
        <dbReference type="EMBL" id="KAK9757879.1"/>
    </source>
</evidence>
<name>A0AAW1NGF5_SAPOF</name>
<evidence type="ECO:0000313" key="3">
    <source>
        <dbReference type="Proteomes" id="UP001443914"/>
    </source>
</evidence>
<dbReference type="SUPFAM" id="SSF54427">
    <property type="entry name" value="NTF2-like"/>
    <property type="match status" value="1"/>
</dbReference>
<proteinExistence type="predicted"/>
<dbReference type="InterPro" id="IPR032710">
    <property type="entry name" value="NTF2-like_dom_sf"/>
</dbReference>
<sequence>MSSTLHSSTNFKKNHPQINFPEMSISGLINPNPRFLSSLSSSSSPKFTPKLTPKSKFRVSAKVASPEPNAKIHSQFSAPSSATASKKDDQDKREYYLNLGYAIRSLREEFPELFYREPRFDIYREDIVFKDPLNTFTGIENYKTVFWALRFHGRIFFKALWVDILSVWQPMENVILIRWTVHGIPRVPWESRGRFDGLSEYKLDKNGKIYEHKVDNIALNTLGKFKVVSVEELILSLSRPSTPKPTCFELSSSSSTESVTSTRLMESVSHYLDSALDMSNRHEAETSQKT</sequence>
<dbReference type="PANTHER" id="PTHR31094:SF2">
    <property type="entry name" value="RIKEN CDNA 2310061I04 GENE"/>
    <property type="match status" value="1"/>
</dbReference>
<dbReference type="InterPro" id="IPR018790">
    <property type="entry name" value="DUF2358"/>
</dbReference>
<keyword evidence="3" id="KW-1185">Reference proteome</keyword>
<feature type="region of interest" description="Disordered" evidence="1">
    <location>
        <begin position="64"/>
        <end position="89"/>
    </location>
</feature>
<dbReference type="PANTHER" id="PTHR31094">
    <property type="entry name" value="RIKEN CDNA 2310061I04 GENE"/>
    <property type="match status" value="1"/>
</dbReference>
<reference evidence="2" key="1">
    <citation type="submission" date="2024-03" db="EMBL/GenBank/DDBJ databases">
        <title>WGS assembly of Saponaria officinalis var. Norfolk2.</title>
        <authorList>
            <person name="Jenkins J."/>
            <person name="Shu S."/>
            <person name="Grimwood J."/>
            <person name="Barry K."/>
            <person name="Goodstein D."/>
            <person name="Schmutz J."/>
            <person name="Leebens-Mack J."/>
            <person name="Osbourn A."/>
        </authorList>
    </citation>
    <scope>NUCLEOTIDE SEQUENCE [LARGE SCALE GENOMIC DNA]</scope>
    <source>
        <strain evidence="2">JIC</strain>
    </source>
</reference>
<accession>A0AAW1NGF5</accession>
<feature type="compositionally biased region" description="Polar residues" evidence="1">
    <location>
        <begin position="72"/>
        <end position="84"/>
    </location>
</feature>
<gene>
    <name evidence="2" type="ORF">RND81_01G192600</name>
</gene>
<dbReference type="AlphaFoldDB" id="A0AAW1NGF5"/>
<comment type="caution">
    <text evidence="2">The sequence shown here is derived from an EMBL/GenBank/DDBJ whole genome shotgun (WGS) entry which is preliminary data.</text>
</comment>
<dbReference type="Pfam" id="PF10184">
    <property type="entry name" value="DUF2358"/>
    <property type="match status" value="1"/>
</dbReference>
<evidence type="ECO:0000256" key="1">
    <source>
        <dbReference type="SAM" id="MobiDB-lite"/>
    </source>
</evidence>
<protein>
    <submittedName>
        <fullName evidence="2">Uncharacterized protein</fullName>
    </submittedName>
</protein>
<dbReference type="Proteomes" id="UP001443914">
    <property type="component" value="Unassembled WGS sequence"/>
</dbReference>
<organism evidence="2 3">
    <name type="scientific">Saponaria officinalis</name>
    <name type="common">Common soapwort</name>
    <name type="synonym">Lychnis saponaria</name>
    <dbReference type="NCBI Taxonomy" id="3572"/>
    <lineage>
        <taxon>Eukaryota</taxon>
        <taxon>Viridiplantae</taxon>
        <taxon>Streptophyta</taxon>
        <taxon>Embryophyta</taxon>
        <taxon>Tracheophyta</taxon>
        <taxon>Spermatophyta</taxon>
        <taxon>Magnoliopsida</taxon>
        <taxon>eudicotyledons</taxon>
        <taxon>Gunneridae</taxon>
        <taxon>Pentapetalae</taxon>
        <taxon>Caryophyllales</taxon>
        <taxon>Caryophyllaceae</taxon>
        <taxon>Caryophylleae</taxon>
        <taxon>Saponaria</taxon>
    </lineage>
</organism>